<accession>A0A9P9WIC8</accession>
<reference evidence="2" key="1">
    <citation type="submission" date="2021-03" db="EMBL/GenBank/DDBJ databases">
        <title>Revisited historic fungal species revealed as producer of novel bioactive compounds through whole genome sequencing and comparative genomics.</title>
        <authorList>
            <person name="Vignolle G.A."/>
            <person name="Hochenegger N."/>
            <person name="Mach R.L."/>
            <person name="Mach-Aigner A.R."/>
            <person name="Javad Rahimi M."/>
            <person name="Salim K.A."/>
            <person name="Chan C.M."/>
            <person name="Lim L.B.L."/>
            <person name="Cai F."/>
            <person name="Druzhinina I.S."/>
            <person name="U'Ren J.M."/>
            <person name="Derntl C."/>
        </authorList>
    </citation>
    <scope>NUCLEOTIDE SEQUENCE</scope>
    <source>
        <strain evidence="2">TUCIM 5799</strain>
    </source>
</reference>
<protein>
    <submittedName>
        <fullName evidence="2">Uncharacterized protein</fullName>
    </submittedName>
</protein>
<name>A0A9P9WIC8_9PEZI</name>
<keyword evidence="3" id="KW-1185">Reference proteome</keyword>
<evidence type="ECO:0000256" key="1">
    <source>
        <dbReference type="SAM" id="MobiDB-lite"/>
    </source>
</evidence>
<proteinExistence type="predicted"/>
<dbReference type="Proteomes" id="UP000829685">
    <property type="component" value="Unassembled WGS sequence"/>
</dbReference>
<sequence>MGPAGMLKRAPKGGEHKRPIRGKRFRPFHPVWKAFCVASGLWFPIWLFKLVKGKKQEKSTGSYAKIDEGHSSNNTSWYGAPPGPVNAPYTEGGTGYVQPAGTAGAKYEPMGYAGGASTARSDAEGNYLSSVYAQPVIIGPIEQTNAIPLPSPSPSPAPSMVSTMTAPPPYVGRAGNGSDIFKPPPSHPRGTGETV</sequence>
<gene>
    <name evidence="2" type="ORF">JX265_008182</name>
</gene>
<feature type="region of interest" description="Disordered" evidence="1">
    <location>
        <begin position="152"/>
        <end position="195"/>
    </location>
</feature>
<dbReference type="AlphaFoldDB" id="A0A9P9WIC8"/>
<feature type="region of interest" description="Disordered" evidence="1">
    <location>
        <begin position="1"/>
        <end position="21"/>
    </location>
</feature>
<dbReference type="EMBL" id="JAFIMR010000022">
    <property type="protein sequence ID" value="KAI1865135.1"/>
    <property type="molecule type" value="Genomic_DNA"/>
</dbReference>
<evidence type="ECO:0000313" key="3">
    <source>
        <dbReference type="Proteomes" id="UP000829685"/>
    </source>
</evidence>
<comment type="caution">
    <text evidence="2">The sequence shown here is derived from an EMBL/GenBank/DDBJ whole genome shotgun (WGS) entry which is preliminary data.</text>
</comment>
<organism evidence="2 3">
    <name type="scientific">Neoarthrinium moseri</name>
    <dbReference type="NCBI Taxonomy" id="1658444"/>
    <lineage>
        <taxon>Eukaryota</taxon>
        <taxon>Fungi</taxon>
        <taxon>Dikarya</taxon>
        <taxon>Ascomycota</taxon>
        <taxon>Pezizomycotina</taxon>
        <taxon>Sordariomycetes</taxon>
        <taxon>Xylariomycetidae</taxon>
        <taxon>Amphisphaeriales</taxon>
        <taxon>Apiosporaceae</taxon>
        <taxon>Neoarthrinium</taxon>
    </lineage>
</organism>
<evidence type="ECO:0000313" key="2">
    <source>
        <dbReference type="EMBL" id="KAI1865135.1"/>
    </source>
</evidence>